<evidence type="ECO:0000256" key="3">
    <source>
        <dbReference type="ARBA" id="ARBA00006759"/>
    </source>
</evidence>
<dbReference type="Proteomes" id="UP000288279">
    <property type="component" value="Unassembled WGS sequence"/>
</dbReference>
<evidence type="ECO:0000256" key="4">
    <source>
        <dbReference type="ARBA" id="ARBA00022723"/>
    </source>
</evidence>
<dbReference type="AlphaFoldDB" id="A0A432ZMG0"/>
<comment type="function">
    <text evidence="7">Thiolesterase that catalyzes the hydrolysis of S-D-lactoyl-glutathione to form glutathione and D-lactic acid.</text>
</comment>
<name>A0A432ZMG0_9GAMM</name>
<evidence type="ECO:0000313" key="10">
    <source>
        <dbReference type="Proteomes" id="UP000288279"/>
    </source>
</evidence>
<dbReference type="InterPro" id="IPR036866">
    <property type="entry name" value="RibonucZ/Hydroxyglut_hydro"/>
</dbReference>
<feature type="binding site" evidence="7">
    <location>
        <position position="167"/>
    </location>
    <ligand>
        <name>Zn(2+)</name>
        <dbReference type="ChEBI" id="CHEBI:29105"/>
        <label>2</label>
    </ligand>
</feature>
<evidence type="ECO:0000256" key="2">
    <source>
        <dbReference type="ARBA" id="ARBA00004963"/>
    </source>
</evidence>
<feature type="binding site" evidence="7">
    <location>
        <position position="129"/>
    </location>
    <ligand>
        <name>Zn(2+)</name>
        <dbReference type="ChEBI" id="CHEBI:29105"/>
        <label>2</label>
    </ligand>
</feature>
<dbReference type="EC" id="3.1.2.6" evidence="7"/>
<sequence length="237" mass="25916">MQVEAIRAFTDNYIWALSEPDRDQVVVVDPGAAQPVKDFLQRKNAQLSAILVTHHHWDHTNGIAELVAAYQVAVFGPANSPFAGITQPLNDSEVLSPPGLDVEFKVIATPGHTLDHIGYYGDGKLFCGDTLFSAGCGRMFEGTPEVFHKSLQQLAELADETLVYCTHEYTQANLNFAITALPTSEALVNYAAKVAKLRAEDACTLPSTIGLEKQINPFLRAQNVAEFARLRAAKDNF</sequence>
<dbReference type="CDD" id="cd07723">
    <property type="entry name" value="hydroxyacylglutathione_hydrolase_MBL-fold"/>
    <property type="match status" value="1"/>
</dbReference>
<keyword evidence="10" id="KW-1185">Reference proteome</keyword>
<dbReference type="GO" id="GO:0019243">
    <property type="term" value="P:methylglyoxal catabolic process to D-lactate via S-lactoyl-glutathione"/>
    <property type="evidence" value="ECO:0007669"/>
    <property type="project" value="UniProtKB-UniRule"/>
</dbReference>
<evidence type="ECO:0000256" key="5">
    <source>
        <dbReference type="ARBA" id="ARBA00022801"/>
    </source>
</evidence>
<keyword evidence="4 7" id="KW-0479">Metal-binding</keyword>
<feature type="binding site" evidence="7">
    <location>
        <position position="56"/>
    </location>
    <ligand>
        <name>Zn(2+)</name>
        <dbReference type="ChEBI" id="CHEBI:29105"/>
        <label>1</label>
    </ligand>
</feature>
<dbReference type="SMART" id="SM00849">
    <property type="entry name" value="Lactamase_B"/>
    <property type="match status" value="1"/>
</dbReference>
<dbReference type="UniPathway" id="UPA00619">
    <property type="reaction ID" value="UER00676"/>
</dbReference>
<dbReference type="GO" id="GO:0004416">
    <property type="term" value="F:hydroxyacylglutathione hydrolase activity"/>
    <property type="evidence" value="ECO:0007669"/>
    <property type="project" value="UniProtKB-UniRule"/>
</dbReference>
<feature type="binding site" evidence="7">
    <location>
        <position position="112"/>
    </location>
    <ligand>
        <name>Zn(2+)</name>
        <dbReference type="ChEBI" id="CHEBI:29105"/>
        <label>1</label>
    </ligand>
</feature>
<keyword evidence="5 7" id="KW-0378">Hydrolase</keyword>
<evidence type="ECO:0000256" key="1">
    <source>
        <dbReference type="ARBA" id="ARBA00001623"/>
    </source>
</evidence>
<dbReference type="InterPro" id="IPR017782">
    <property type="entry name" value="Hydroxyacylglutathione_Hdrlase"/>
</dbReference>
<dbReference type="RefSeq" id="WP_126824354.1">
    <property type="nucleotide sequence ID" value="NZ_PIQG01000001.1"/>
</dbReference>
<feature type="binding site" evidence="7">
    <location>
        <position position="59"/>
    </location>
    <ligand>
        <name>Zn(2+)</name>
        <dbReference type="ChEBI" id="CHEBI:29105"/>
        <label>2</label>
    </ligand>
</feature>
<comment type="pathway">
    <text evidence="2 7">Secondary metabolite metabolism; methylglyoxal degradation; (R)-lactate from methylglyoxal: step 2/2.</text>
</comment>
<feature type="binding site" evidence="7">
    <location>
        <position position="54"/>
    </location>
    <ligand>
        <name>Zn(2+)</name>
        <dbReference type="ChEBI" id="CHEBI:29105"/>
        <label>1</label>
    </ligand>
</feature>
<dbReference type="NCBIfam" id="TIGR03413">
    <property type="entry name" value="GSH_gloB"/>
    <property type="match status" value="1"/>
</dbReference>
<comment type="catalytic activity">
    <reaction evidence="1 7">
        <text>an S-(2-hydroxyacyl)glutathione + H2O = a 2-hydroxy carboxylate + glutathione + H(+)</text>
        <dbReference type="Rhea" id="RHEA:21864"/>
        <dbReference type="ChEBI" id="CHEBI:15377"/>
        <dbReference type="ChEBI" id="CHEBI:15378"/>
        <dbReference type="ChEBI" id="CHEBI:57925"/>
        <dbReference type="ChEBI" id="CHEBI:58896"/>
        <dbReference type="ChEBI" id="CHEBI:71261"/>
        <dbReference type="EC" id="3.1.2.6"/>
    </reaction>
</comment>
<comment type="subunit">
    <text evidence="7">Monomer.</text>
</comment>
<gene>
    <name evidence="7 9" type="primary">gloB</name>
    <name evidence="9" type="ORF">CWI83_00665</name>
</gene>
<organism evidence="9 10">
    <name type="scientific">Pseudidiomarina taiwanensis</name>
    <dbReference type="NCBI Taxonomy" id="337250"/>
    <lineage>
        <taxon>Bacteria</taxon>
        <taxon>Pseudomonadati</taxon>
        <taxon>Pseudomonadota</taxon>
        <taxon>Gammaproteobacteria</taxon>
        <taxon>Alteromonadales</taxon>
        <taxon>Idiomarinaceae</taxon>
        <taxon>Pseudidiomarina</taxon>
    </lineage>
</organism>
<dbReference type="OrthoDB" id="9802248at2"/>
<evidence type="ECO:0000313" key="9">
    <source>
        <dbReference type="EMBL" id="RUO79067.1"/>
    </source>
</evidence>
<feature type="domain" description="Metallo-beta-lactamase" evidence="8">
    <location>
        <begin position="11"/>
        <end position="167"/>
    </location>
</feature>
<dbReference type="InterPro" id="IPR032282">
    <property type="entry name" value="HAGH_C"/>
</dbReference>
<proteinExistence type="inferred from homology"/>
<dbReference type="PANTHER" id="PTHR43705">
    <property type="entry name" value="HYDROXYACYLGLUTATHIONE HYDROLASE"/>
    <property type="match status" value="1"/>
</dbReference>
<feature type="binding site" evidence="7">
    <location>
        <position position="129"/>
    </location>
    <ligand>
        <name>Zn(2+)</name>
        <dbReference type="ChEBI" id="CHEBI:29105"/>
        <label>1</label>
    </ligand>
</feature>
<reference evidence="9 10" key="1">
    <citation type="journal article" date="2011" name="Front. Microbiol.">
        <title>Genomic signatures of strain selection and enhancement in Bacillus atrophaeus var. globigii, a historical biowarfare simulant.</title>
        <authorList>
            <person name="Gibbons H.S."/>
            <person name="Broomall S.M."/>
            <person name="McNew L.A."/>
            <person name="Daligault H."/>
            <person name="Chapman C."/>
            <person name="Bruce D."/>
            <person name="Karavis M."/>
            <person name="Krepps M."/>
            <person name="McGregor P.A."/>
            <person name="Hong C."/>
            <person name="Park K.H."/>
            <person name="Akmal A."/>
            <person name="Feldman A."/>
            <person name="Lin J.S."/>
            <person name="Chang W.E."/>
            <person name="Higgs B.W."/>
            <person name="Demirev P."/>
            <person name="Lindquist J."/>
            <person name="Liem A."/>
            <person name="Fochler E."/>
            <person name="Read T.D."/>
            <person name="Tapia R."/>
            <person name="Johnson S."/>
            <person name="Bishop-Lilly K.A."/>
            <person name="Detter C."/>
            <person name="Han C."/>
            <person name="Sozhamannan S."/>
            <person name="Rosenzweig C.N."/>
            <person name="Skowronski E.W."/>
        </authorList>
    </citation>
    <scope>NUCLEOTIDE SEQUENCE [LARGE SCALE GENOMIC DNA]</scope>
    <source>
        <strain evidence="9 10">PIT1</strain>
    </source>
</reference>
<evidence type="ECO:0000256" key="6">
    <source>
        <dbReference type="ARBA" id="ARBA00022833"/>
    </source>
</evidence>
<feature type="binding site" evidence="7">
    <location>
        <position position="58"/>
    </location>
    <ligand>
        <name>Zn(2+)</name>
        <dbReference type="ChEBI" id="CHEBI:29105"/>
        <label>2</label>
    </ligand>
</feature>
<comment type="caution">
    <text evidence="9">The sequence shown here is derived from an EMBL/GenBank/DDBJ whole genome shotgun (WGS) entry which is preliminary data.</text>
</comment>
<dbReference type="GO" id="GO:0046872">
    <property type="term" value="F:metal ion binding"/>
    <property type="evidence" value="ECO:0007669"/>
    <property type="project" value="UniProtKB-KW"/>
</dbReference>
<keyword evidence="6 7" id="KW-0862">Zinc</keyword>
<dbReference type="Gene3D" id="3.60.15.10">
    <property type="entry name" value="Ribonuclease Z/Hydroxyacylglutathione hydrolase-like"/>
    <property type="match status" value="1"/>
</dbReference>
<dbReference type="PIRSF" id="PIRSF005457">
    <property type="entry name" value="Glx"/>
    <property type="match status" value="1"/>
</dbReference>
<dbReference type="InterPro" id="IPR001279">
    <property type="entry name" value="Metallo-B-lactamas"/>
</dbReference>
<dbReference type="HAMAP" id="MF_01374">
    <property type="entry name" value="Glyoxalase_2"/>
    <property type="match status" value="1"/>
</dbReference>
<dbReference type="Pfam" id="PF16123">
    <property type="entry name" value="HAGH_C"/>
    <property type="match status" value="1"/>
</dbReference>
<evidence type="ECO:0000259" key="8">
    <source>
        <dbReference type="SMART" id="SM00849"/>
    </source>
</evidence>
<dbReference type="SUPFAM" id="SSF56281">
    <property type="entry name" value="Metallo-hydrolase/oxidoreductase"/>
    <property type="match status" value="1"/>
</dbReference>
<comment type="cofactor">
    <cofactor evidence="7">
        <name>Zn(2+)</name>
        <dbReference type="ChEBI" id="CHEBI:29105"/>
    </cofactor>
    <text evidence="7">Binds 2 Zn(2+) ions per subunit.</text>
</comment>
<dbReference type="InterPro" id="IPR050110">
    <property type="entry name" value="Glyoxalase_II_hydrolase"/>
</dbReference>
<accession>A0A432ZMG0</accession>
<comment type="similarity">
    <text evidence="3 7">Belongs to the metallo-beta-lactamase superfamily. Glyoxalase II family.</text>
</comment>
<dbReference type="InterPro" id="IPR035680">
    <property type="entry name" value="Clx_II_MBL"/>
</dbReference>
<evidence type="ECO:0000256" key="7">
    <source>
        <dbReference type="HAMAP-Rule" id="MF_01374"/>
    </source>
</evidence>
<dbReference type="PANTHER" id="PTHR43705:SF1">
    <property type="entry name" value="HYDROXYACYLGLUTATHIONE HYDROLASE GLOB"/>
    <property type="match status" value="1"/>
</dbReference>
<dbReference type="Pfam" id="PF00753">
    <property type="entry name" value="Lactamase_B"/>
    <property type="match status" value="1"/>
</dbReference>
<protein>
    <recommendedName>
        <fullName evidence="7">Hydroxyacylglutathione hydrolase</fullName>
        <ecNumber evidence="7">3.1.2.6</ecNumber>
    </recommendedName>
    <alternativeName>
        <fullName evidence="7">Glyoxalase II</fullName>
        <shortName evidence="7">Glx II</shortName>
    </alternativeName>
</protein>
<dbReference type="EMBL" id="PIQG01000001">
    <property type="protein sequence ID" value="RUO79067.1"/>
    <property type="molecule type" value="Genomic_DNA"/>
</dbReference>